<protein>
    <submittedName>
        <fullName evidence="1">Uncharacterized protein</fullName>
    </submittedName>
</protein>
<evidence type="ECO:0000313" key="1">
    <source>
        <dbReference type="EMBL" id="GAA2522560.1"/>
    </source>
</evidence>
<sequence length="55" mass="6087">MYGAATEEARSWPTWKRERRPLIAASAAPNLSKADHDPATWLPPAAGYRCTYAIV</sequence>
<dbReference type="Proteomes" id="UP001501777">
    <property type="component" value="Unassembled WGS sequence"/>
</dbReference>
<keyword evidence="2" id="KW-1185">Reference proteome</keyword>
<proteinExistence type="predicted"/>
<accession>A0ABN3NHQ1</accession>
<reference evidence="1 2" key="1">
    <citation type="journal article" date="2019" name="Int. J. Syst. Evol. Microbiol.">
        <title>The Global Catalogue of Microorganisms (GCM) 10K type strain sequencing project: providing services to taxonomists for standard genome sequencing and annotation.</title>
        <authorList>
            <consortium name="The Broad Institute Genomics Platform"/>
            <consortium name="The Broad Institute Genome Sequencing Center for Infectious Disease"/>
            <person name="Wu L."/>
            <person name="Ma J."/>
        </authorList>
    </citation>
    <scope>NUCLEOTIDE SEQUENCE [LARGE SCALE GENOMIC DNA]</scope>
    <source>
        <strain evidence="1 2">JCM 4395</strain>
    </source>
</reference>
<organism evidence="1 2">
    <name type="scientific">Streptomyces longisporus</name>
    <dbReference type="NCBI Taxonomy" id="1948"/>
    <lineage>
        <taxon>Bacteria</taxon>
        <taxon>Bacillati</taxon>
        <taxon>Actinomycetota</taxon>
        <taxon>Actinomycetes</taxon>
        <taxon>Kitasatosporales</taxon>
        <taxon>Streptomycetaceae</taxon>
        <taxon>Streptomyces</taxon>
    </lineage>
</organism>
<evidence type="ECO:0000313" key="2">
    <source>
        <dbReference type="Proteomes" id="UP001501777"/>
    </source>
</evidence>
<name>A0ABN3NHQ1_STRLO</name>
<dbReference type="EMBL" id="BAAASG010000029">
    <property type="protein sequence ID" value="GAA2522560.1"/>
    <property type="molecule type" value="Genomic_DNA"/>
</dbReference>
<comment type="caution">
    <text evidence="1">The sequence shown here is derived from an EMBL/GenBank/DDBJ whole genome shotgun (WGS) entry which is preliminary data.</text>
</comment>
<gene>
    <name evidence="1" type="ORF">GCM10010276_86980</name>
</gene>